<proteinExistence type="predicted"/>
<evidence type="ECO:0000256" key="1">
    <source>
        <dbReference type="SAM" id="MobiDB-lite"/>
    </source>
</evidence>
<feature type="region of interest" description="Disordered" evidence="1">
    <location>
        <begin position="1"/>
        <end position="26"/>
    </location>
</feature>
<evidence type="ECO:0000313" key="4">
    <source>
        <dbReference type="Proteomes" id="UP000266723"/>
    </source>
</evidence>
<gene>
    <name evidence="3" type="ORF">DY000_02009902</name>
</gene>
<name>A0ABQ7CJD9_BRACR</name>
<evidence type="ECO:0000313" key="3">
    <source>
        <dbReference type="EMBL" id="KAF3551308.1"/>
    </source>
</evidence>
<dbReference type="Proteomes" id="UP000266723">
    <property type="component" value="Unassembled WGS sequence"/>
</dbReference>
<accession>A0ABQ7CJD9</accession>
<keyword evidence="2" id="KW-0812">Transmembrane</keyword>
<reference evidence="3 4" key="1">
    <citation type="journal article" date="2020" name="BMC Genomics">
        <title>Intraspecific diversification of the crop wild relative Brassica cretica Lam. using demographic model selection.</title>
        <authorList>
            <person name="Kioukis A."/>
            <person name="Michalopoulou V.A."/>
            <person name="Briers L."/>
            <person name="Pirintsos S."/>
            <person name="Studholme D.J."/>
            <person name="Pavlidis P."/>
            <person name="Sarris P.F."/>
        </authorList>
    </citation>
    <scope>NUCLEOTIDE SEQUENCE [LARGE SCALE GENOMIC DNA]</scope>
    <source>
        <strain evidence="4">cv. PFS-1207/04</strain>
    </source>
</reference>
<sequence length="68" mass="7382">MSQTLSKDPQSVSNDDDGGDGGRIPVEEWLPITKSRKGNVYTATFHLLFSGLGFQVLLLLAVFSALGW</sequence>
<feature type="compositionally biased region" description="Polar residues" evidence="1">
    <location>
        <begin position="1"/>
        <end position="13"/>
    </location>
</feature>
<organism evidence="3 4">
    <name type="scientific">Brassica cretica</name>
    <name type="common">Mustard</name>
    <dbReference type="NCBI Taxonomy" id="69181"/>
    <lineage>
        <taxon>Eukaryota</taxon>
        <taxon>Viridiplantae</taxon>
        <taxon>Streptophyta</taxon>
        <taxon>Embryophyta</taxon>
        <taxon>Tracheophyta</taxon>
        <taxon>Spermatophyta</taxon>
        <taxon>Magnoliopsida</taxon>
        <taxon>eudicotyledons</taxon>
        <taxon>Gunneridae</taxon>
        <taxon>Pentapetalae</taxon>
        <taxon>rosids</taxon>
        <taxon>malvids</taxon>
        <taxon>Brassicales</taxon>
        <taxon>Brassicaceae</taxon>
        <taxon>Brassiceae</taxon>
        <taxon>Brassica</taxon>
    </lineage>
</organism>
<dbReference type="EMBL" id="QGKV02000832">
    <property type="protein sequence ID" value="KAF3551308.1"/>
    <property type="molecule type" value="Genomic_DNA"/>
</dbReference>
<keyword evidence="2" id="KW-1133">Transmembrane helix</keyword>
<protein>
    <recommendedName>
        <fullName evidence="5">Amino acid transporter transmembrane domain-containing protein</fullName>
    </recommendedName>
</protein>
<keyword evidence="4" id="KW-1185">Reference proteome</keyword>
<evidence type="ECO:0000256" key="2">
    <source>
        <dbReference type="SAM" id="Phobius"/>
    </source>
</evidence>
<evidence type="ECO:0008006" key="5">
    <source>
        <dbReference type="Google" id="ProtNLM"/>
    </source>
</evidence>
<feature type="transmembrane region" description="Helical" evidence="2">
    <location>
        <begin position="44"/>
        <end position="66"/>
    </location>
</feature>
<keyword evidence="2" id="KW-0472">Membrane</keyword>
<comment type="caution">
    <text evidence="3">The sequence shown here is derived from an EMBL/GenBank/DDBJ whole genome shotgun (WGS) entry which is preliminary data.</text>
</comment>